<dbReference type="EMBL" id="JAFIQS020000004">
    <property type="protein sequence ID" value="KAH9482174.1"/>
    <property type="molecule type" value="Genomic_DNA"/>
</dbReference>
<comment type="caution">
    <text evidence="1">The sequence shown here is derived from an EMBL/GenBank/DDBJ whole genome shotgun (WGS) entry which is preliminary data.</text>
</comment>
<proteinExistence type="predicted"/>
<organism evidence="1 2">
    <name type="scientific">Psilocybe cubensis</name>
    <name type="common">Psychedelic mushroom</name>
    <name type="synonym">Stropharia cubensis</name>
    <dbReference type="NCBI Taxonomy" id="181762"/>
    <lineage>
        <taxon>Eukaryota</taxon>
        <taxon>Fungi</taxon>
        <taxon>Dikarya</taxon>
        <taxon>Basidiomycota</taxon>
        <taxon>Agaricomycotina</taxon>
        <taxon>Agaricomycetes</taxon>
        <taxon>Agaricomycetidae</taxon>
        <taxon>Agaricales</taxon>
        <taxon>Agaricineae</taxon>
        <taxon>Strophariaceae</taxon>
        <taxon>Psilocybe</taxon>
    </lineage>
</organism>
<accession>A0ACB8H399</accession>
<sequence length="1013" mass="113225">MPSSHPHITHRYRVPSSDDHERISALFLGPKAENAAFLQQWLTTVVAQQKAARDAYFPDDNAFITTDMQTSPAFTQTTKVITSNLTELLTALGERSIPFFSPRYSGHMSVDQSLPAILGFLSTTFYNPNNVAFEASPFTTLIEEEVGLQLSEMLGYNRLNNTEEPLAWGHIASGGTVANLEAMWAARNLKFYPLSLRDASAEGAEMEFIRDTFSVKTCVGDKKLLKDCSPWELLNLHVSTILDMPDRLHDEYNISPQFLEKVMRKYIIQSTNKDTLMQRWGLTQQPVVLSPSTNHYSWPKAAAVLGIGSDNLRNVPVDIQAHMDINELDRMLKICLDEETPVYQVVAVIGTTEEGGVDRITEILKLRQKYEALGLSFAIHADAAWGGYFATMLPKDTLGRNRTRLPKEDTTSGFVPHVGLREESALQLSHIKYADSITIDPHKAGYVPYPAGALCYRDGRMRYLLTWSAPYLAQGNEGQSIGIYGIEGSKPGAAASAVFMAHETIGLTPSGYGNLLGQAMFTCRRYAAHWSAMSTDTTSFTVTPFNPIPADIDPNADPAKVEEQKQFIRDRILFKSNEEIYNDSEAMELLHQLGSDLNINVFACNFRDRDNNLNTDVEEANWLNNRIFQRFSVTSAEENPLHTPFFLSSTTLKQSEYGVCATEVKRRMGLVGDQDVIVLRNVVMSPFTTTNDFVGTLANTFQKIVEEEVEYARIRNDMKPSIHTFLLHGSGEQYYLVHTPTIHMASGRRQIILSVNVEGQVRQAIHAHERVEAVIVHNTVPLRLDEIVDGGSFDGILTIGKRKTSFKVKISNIKVVKKRSLMTEDLESAYPSLMPFYFYGTQGHAHLDHVITVVPNIHLSAGEIQYKFDDEVSSEDLAKGLIVVAENVHEASMQPFPLMKDFKITNQFFFSSGQILRVKVYRDPYPASTMDPIPLHDIKNQPVVTQGTITLVGNIYVDSDALNVASEPTADEDAAHVPHARNMYGEMTAGTIKGWQNAVRHFHNKLETVAPTK</sequence>
<evidence type="ECO:0000313" key="1">
    <source>
        <dbReference type="EMBL" id="KAH9482174.1"/>
    </source>
</evidence>
<gene>
    <name evidence="1" type="ORF">JR316_0004269</name>
</gene>
<evidence type="ECO:0000313" key="2">
    <source>
        <dbReference type="Proteomes" id="UP000664032"/>
    </source>
</evidence>
<protein>
    <submittedName>
        <fullName evidence="1">L-tyrosine decarboxylase</fullName>
    </submittedName>
</protein>
<keyword evidence="2" id="KW-1185">Reference proteome</keyword>
<name>A0ACB8H399_PSICU</name>
<dbReference type="Proteomes" id="UP000664032">
    <property type="component" value="Unassembled WGS sequence"/>
</dbReference>
<reference evidence="1" key="1">
    <citation type="submission" date="2021-10" db="EMBL/GenBank/DDBJ databases">
        <title>Psilocybe cubensis genome.</title>
        <authorList>
            <person name="Mckernan K.J."/>
            <person name="Crawford S."/>
            <person name="Trippe A."/>
            <person name="Kane L.T."/>
            <person name="Mclaughlin S."/>
        </authorList>
    </citation>
    <scope>NUCLEOTIDE SEQUENCE</scope>
    <source>
        <strain evidence="1">MGC-MH-2018</strain>
    </source>
</reference>